<evidence type="ECO:0000256" key="4">
    <source>
        <dbReference type="ARBA" id="ARBA00022832"/>
    </source>
</evidence>
<gene>
    <name evidence="8" type="ORF">ACH5RR_026398</name>
</gene>
<evidence type="ECO:0000256" key="2">
    <source>
        <dbReference type="ARBA" id="ARBA00022516"/>
    </source>
</evidence>
<reference evidence="8 9" key="1">
    <citation type="submission" date="2024-11" db="EMBL/GenBank/DDBJ databases">
        <title>A near-complete genome assembly of Cinchona calisaya.</title>
        <authorList>
            <person name="Lian D.C."/>
            <person name="Zhao X.W."/>
            <person name="Wei L."/>
        </authorList>
    </citation>
    <scope>NUCLEOTIDE SEQUENCE [LARGE SCALE GENOMIC DNA]</scope>
    <source>
        <tissue evidence="8">Nenye</tissue>
    </source>
</reference>
<organism evidence="8 9">
    <name type="scientific">Cinchona calisaya</name>
    <dbReference type="NCBI Taxonomy" id="153742"/>
    <lineage>
        <taxon>Eukaryota</taxon>
        <taxon>Viridiplantae</taxon>
        <taxon>Streptophyta</taxon>
        <taxon>Embryophyta</taxon>
        <taxon>Tracheophyta</taxon>
        <taxon>Spermatophyta</taxon>
        <taxon>Magnoliopsida</taxon>
        <taxon>eudicotyledons</taxon>
        <taxon>Gunneridae</taxon>
        <taxon>Pentapetalae</taxon>
        <taxon>asterids</taxon>
        <taxon>lamiids</taxon>
        <taxon>Gentianales</taxon>
        <taxon>Rubiaceae</taxon>
        <taxon>Cinchonoideae</taxon>
        <taxon>Cinchoneae</taxon>
        <taxon>Cinchona</taxon>
    </lineage>
</organism>
<keyword evidence="7" id="KW-1133">Transmembrane helix</keyword>
<keyword evidence="2" id="KW-0444">Lipid biosynthesis</keyword>
<dbReference type="Proteomes" id="UP001630127">
    <property type="component" value="Unassembled WGS sequence"/>
</dbReference>
<dbReference type="PANTHER" id="PTHR20863">
    <property type="entry name" value="ACYL CARRIER PROTEIN"/>
    <property type="match status" value="1"/>
</dbReference>
<dbReference type="SUPFAM" id="SSF47336">
    <property type="entry name" value="ACP-like"/>
    <property type="match status" value="1"/>
</dbReference>
<evidence type="ECO:0000256" key="3">
    <source>
        <dbReference type="ARBA" id="ARBA00022553"/>
    </source>
</evidence>
<dbReference type="Gene3D" id="1.10.1200.10">
    <property type="entry name" value="ACP-like"/>
    <property type="match status" value="1"/>
</dbReference>
<sequence>MVYPSTCRFLHDILKVYWDLFQVTTIAHFTNDFRLGSLDSVQIVMTLEKEFGFEIPDNEADKINSSSEKIEEYQSISIMLLPQEIVARGAGVLTSKLLVLSILLVKSLSLLLFVVSVNSVDHVLSVLLTENLVLK</sequence>
<protein>
    <recommendedName>
        <fullName evidence="10">Carrier domain-containing protein</fullName>
    </recommendedName>
</protein>
<dbReference type="AlphaFoldDB" id="A0ABD2Z2G7"/>
<feature type="transmembrane region" description="Helical" evidence="7">
    <location>
        <begin position="97"/>
        <end position="117"/>
    </location>
</feature>
<evidence type="ECO:0000256" key="1">
    <source>
        <dbReference type="ARBA" id="ARBA00022450"/>
    </source>
</evidence>
<keyword evidence="9" id="KW-1185">Reference proteome</keyword>
<keyword evidence="5" id="KW-0443">Lipid metabolism</keyword>
<dbReference type="GO" id="GO:0006633">
    <property type="term" value="P:fatty acid biosynthetic process"/>
    <property type="evidence" value="ECO:0007669"/>
    <property type="project" value="UniProtKB-KW"/>
</dbReference>
<keyword evidence="7" id="KW-0472">Membrane</keyword>
<evidence type="ECO:0008006" key="10">
    <source>
        <dbReference type="Google" id="ProtNLM"/>
    </source>
</evidence>
<dbReference type="EMBL" id="JBJUIK010000011">
    <property type="protein sequence ID" value="KAL3513681.1"/>
    <property type="molecule type" value="Genomic_DNA"/>
</dbReference>
<dbReference type="InterPro" id="IPR003231">
    <property type="entry name" value="ACP"/>
</dbReference>
<name>A0ABD2Z2G7_9GENT</name>
<keyword evidence="6" id="KW-0275">Fatty acid biosynthesis</keyword>
<accession>A0ABD2Z2G7</accession>
<proteinExistence type="predicted"/>
<evidence type="ECO:0000256" key="5">
    <source>
        <dbReference type="ARBA" id="ARBA00023098"/>
    </source>
</evidence>
<dbReference type="PANTHER" id="PTHR20863:SF28">
    <property type="entry name" value="ACYL CARRIER PROTEIN, MITOCHONDRIAL"/>
    <property type="match status" value="1"/>
</dbReference>
<evidence type="ECO:0000313" key="9">
    <source>
        <dbReference type="Proteomes" id="UP001630127"/>
    </source>
</evidence>
<dbReference type="InterPro" id="IPR036736">
    <property type="entry name" value="ACP-like_sf"/>
</dbReference>
<keyword evidence="3" id="KW-0597">Phosphoprotein</keyword>
<evidence type="ECO:0000256" key="6">
    <source>
        <dbReference type="ARBA" id="ARBA00023160"/>
    </source>
</evidence>
<evidence type="ECO:0000256" key="7">
    <source>
        <dbReference type="SAM" id="Phobius"/>
    </source>
</evidence>
<comment type="caution">
    <text evidence="8">The sequence shown here is derived from an EMBL/GenBank/DDBJ whole genome shotgun (WGS) entry which is preliminary data.</text>
</comment>
<keyword evidence="7" id="KW-0812">Transmembrane</keyword>
<keyword evidence="1" id="KW-0596">Phosphopantetheine</keyword>
<keyword evidence="4" id="KW-0276">Fatty acid metabolism</keyword>
<evidence type="ECO:0000313" key="8">
    <source>
        <dbReference type="EMBL" id="KAL3513681.1"/>
    </source>
</evidence>